<reference evidence="4 5" key="1">
    <citation type="submission" date="2016-10" db="EMBL/GenBank/DDBJ databases">
        <authorList>
            <person name="de Groot N.N."/>
        </authorList>
    </citation>
    <scope>NUCLEOTIDE SEQUENCE [LARGE SCALE GENOMIC DNA]</scope>
    <source>
        <strain evidence="4 5">DSM 12130</strain>
    </source>
</reference>
<dbReference type="SMART" id="SM00822">
    <property type="entry name" value="PKS_KR"/>
    <property type="match status" value="1"/>
</dbReference>
<dbReference type="FunFam" id="3.40.50.720:FF:000173">
    <property type="entry name" value="3-oxoacyl-[acyl-carrier protein] reductase"/>
    <property type="match status" value="1"/>
</dbReference>
<evidence type="ECO:0000256" key="1">
    <source>
        <dbReference type="ARBA" id="ARBA00006484"/>
    </source>
</evidence>
<dbReference type="RefSeq" id="WP_092224132.1">
    <property type="nucleotide sequence ID" value="NZ_FNJI01000022.1"/>
</dbReference>
<evidence type="ECO:0000313" key="5">
    <source>
        <dbReference type="Proteomes" id="UP000199073"/>
    </source>
</evidence>
<dbReference type="InterPro" id="IPR050259">
    <property type="entry name" value="SDR"/>
</dbReference>
<dbReference type="Pfam" id="PF13561">
    <property type="entry name" value="adh_short_C2"/>
    <property type="match status" value="1"/>
</dbReference>
<gene>
    <name evidence="4" type="ORF">SAMN05660330_02930</name>
</gene>
<keyword evidence="5" id="KW-1185">Reference proteome</keyword>
<dbReference type="InterPro" id="IPR057326">
    <property type="entry name" value="KR_dom"/>
</dbReference>
<dbReference type="PANTHER" id="PTHR42879">
    <property type="entry name" value="3-OXOACYL-(ACYL-CARRIER-PROTEIN) REDUCTASE"/>
    <property type="match status" value="1"/>
</dbReference>
<evidence type="ECO:0000259" key="3">
    <source>
        <dbReference type="SMART" id="SM00822"/>
    </source>
</evidence>
<dbReference type="PRINTS" id="PR00081">
    <property type="entry name" value="GDHRDH"/>
</dbReference>
<dbReference type="AlphaFoldDB" id="A0A1H0T6G0"/>
<dbReference type="EMBL" id="FNJI01000022">
    <property type="protein sequence ID" value="SDP49076.1"/>
    <property type="molecule type" value="Genomic_DNA"/>
</dbReference>
<sequence length="242" mass="26070">MGEAKTVFISGGSRGIGAAIAVNLAEAGYDIWLNYRSSAAQAEAIRERVEELGRTCILLPFDVSDEKAAVDALSPLLEKQVPFGVVHNAGIARDTLLPMMKREEWDQVIDVHLNSFFILGKLFSKYMVVKREGRIITLASLSGETGQVGQVNYSAAKAGLIGASKALARELARRNVLVNVVSPGLIETEMIGKLPLDRILPLIPLGRVGKVEEVAGVVRFLLSDDASYITGQVLSVNGGMYM</sequence>
<feature type="domain" description="Ketoreductase" evidence="3">
    <location>
        <begin position="5"/>
        <end position="189"/>
    </location>
</feature>
<comment type="similarity">
    <text evidence="1">Belongs to the short-chain dehydrogenases/reductases (SDR) family.</text>
</comment>
<dbReference type="OrthoDB" id="9804774at2"/>
<dbReference type="PRINTS" id="PR00080">
    <property type="entry name" value="SDRFAMILY"/>
</dbReference>
<dbReference type="NCBIfam" id="NF009466">
    <property type="entry name" value="PRK12826.1-2"/>
    <property type="match status" value="1"/>
</dbReference>
<organism evidence="4 5">
    <name type="scientific">Desulforhopalus singaporensis</name>
    <dbReference type="NCBI Taxonomy" id="91360"/>
    <lineage>
        <taxon>Bacteria</taxon>
        <taxon>Pseudomonadati</taxon>
        <taxon>Thermodesulfobacteriota</taxon>
        <taxon>Desulfobulbia</taxon>
        <taxon>Desulfobulbales</taxon>
        <taxon>Desulfocapsaceae</taxon>
        <taxon>Desulforhopalus</taxon>
    </lineage>
</organism>
<proteinExistence type="inferred from homology"/>
<name>A0A1H0T6G0_9BACT</name>
<evidence type="ECO:0000256" key="2">
    <source>
        <dbReference type="ARBA" id="ARBA00023002"/>
    </source>
</evidence>
<accession>A0A1H0T6G0</accession>
<evidence type="ECO:0000313" key="4">
    <source>
        <dbReference type="EMBL" id="SDP49076.1"/>
    </source>
</evidence>
<dbReference type="InterPro" id="IPR002347">
    <property type="entry name" value="SDR_fam"/>
</dbReference>
<dbReference type="Gene3D" id="3.40.50.720">
    <property type="entry name" value="NAD(P)-binding Rossmann-like Domain"/>
    <property type="match status" value="1"/>
</dbReference>
<dbReference type="NCBIfam" id="NF004200">
    <property type="entry name" value="PRK05653.1-5"/>
    <property type="match status" value="1"/>
</dbReference>
<dbReference type="Proteomes" id="UP000199073">
    <property type="component" value="Unassembled WGS sequence"/>
</dbReference>
<protein>
    <submittedName>
        <fullName evidence="4">3-oxoacyl-[acyl-carrier protein] reductase</fullName>
    </submittedName>
</protein>
<keyword evidence="2" id="KW-0560">Oxidoreductase</keyword>
<dbReference type="SUPFAM" id="SSF51735">
    <property type="entry name" value="NAD(P)-binding Rossmann-fold domains"/>
    <property type="match status" value="1"/>
</dbReference>
<dbReference type="STRING" id="91360.SAMN05660330_02930"/>
<dbReference type="InterPro" id="IPR036291">
    <property type="entry name" value="NAD(P)-bd_dom_sf"/>
</dbReference>
<dbReference type="GO" id="GO:0016491">
    <property type="term" value="F:oxidoreductase activity"/>
    <property type="evidence" value="ECO:0007669"/>
    <property type="project" value="UniProtKB-KW"/>
</dbReference>
<dbReference type="PANTHER" id="PTHR42879:SF2">
    <property type="entry name" value="3-OXOACYL-[ACYL-CARRIER-PROTEIN] REDUCTASE FABG"/>
    <property type="match status" value="1"/>
</dbReference>